<evidence type="ECO:0000313" key="8">
    <source>
        <dbReference type="Proteomes" id="UP000214610"/>
    </source>
</evidence>
<dbReference type="AlphaFoldDB" id="A0A227KJM1"/>
<evidence type="ECO:0000256" key="2">
    <source>
        <dbReference type="ARBA" id="ARBA00022723"/>
    </source>
</evidence>
<dbReference type="Proteomes" id="UP000214610">
    <property type="component" value="Unassembled WGS sequence"/>
</dbReference>
<dbReference type="GO" id="GO:0046872">
    <property type="term" value="F:metal ion binding"/>
    <property type="evidence" value="ECO:0007669"/>
    <property type="project" value="UniProtKB-KW"/>
</dbReference>
<sequence>MFDLKDLMSKVNLPHDITRRGFLEVASVTATLAAMNQVRAQTGTRPYIILQAPEGLIVGDPSLCVDCQRCEMACTEYNDGKNDPVLARIKIGRNIWYGPGNSGYRPLQGVWGNSTVVQDTCRQCAHPVPCANACPQGAIQVNPETGARFVVEDQCIGCGLCQKACPWDMMTFDREAEKASKCFLCDGDPKCVKACPAAALVYLPWKDRSGEPGKRPVHGYLPEENTKQCSVCHG</sequence>
<dbReference type="PROSITE" id="PS51379">
    <property type="entry name" value="4FE4S_FER_2"/>
    <property type="match status" value="3"/>
</dbReference>
<dbReference type="PANTHER" id="PTHR42859">
    <property type="entry name" value="OXIDOREDUCTASE"/>
    <property type="match status" value="1"/>
</dbReference>
<dbReference type="PROSITE" id="PS00198">
    <property type="entry name" value="4FE4S_FER_1"/>
    <property type="match status" value="1"/>
</dbReference>
<feature type="domain" description="4Fe-4S ferredoxin-type" evidence="6">
    <location>
        <begin position="55"/>
        <end position="84"/>
    </location>
</feature>
<feature type="domain" description="4Fe-4S ferredoxin-type" evidence="6">
    <location>
        <begin position="146"/>
        <end position="175"/>
    </location>
</feature>
<organism evidence="7 8">
    <name type="scientific">Turicimonas muris</name>
    <dbReference type="NCBI Taxonomy" id="1796652"/>
    <lineage>
        <taxon>Bacteria</taxon>
        <taxon>Pseudomonadati</taxon>
        <taxon>Pseudomonadota</taxon>
        <taxon>Betaproteobacteria</taxon>
        <taxon>Burkholderiales</taxon>
        <taxon>Sutterellaceae</taxon>
        <taxon>Turicimonas</taxon>
    </lineage>
</organism>
<keyword evidence="2" id="KW-0479">Metal-binding</keyword>
<evidence type="ECO:0000259" key="6">
    <source>
        <dbReference type="PROSITE" id="PS51379"/>
    </source>
</evidence>
<dbReference type="Gene3D" id="3.30.70.20">
    <property type="match status" value="2"/>
</dbReference>
<dbReference type="InterPro" id="IPR017900">
    <property type="entry name" value="4Fe4S_Fe_S_CS"/>
</dbReference>
<dbReference type="SUPFAM" id="SSF54862">
    <property type="entry name" value="4Fe-4S ferredoxins"/>
    <property type="match status" value="1"/>
</dbReference>
<feature type="domain" description="4Fe-4S ferredoxin-type" evidence="6">
    <location>
        <begin position="112"/>
        <end position="144"/>
    </location>
</feature>
<evidence type="ECO:0000256" key="5">
    <source>
        <dbReference type="ARBA" id="ARBA00023014"/>
    </source>
</evidence>
<dbReference type="InterPro" id="IPR050294">
    <property type="entry name" value="RnfB_subfamily"/>
</dbReference>
<gene>
    <name evidence="7" type="ORF">ADH67_08615</name>
</gene>
<dbReference type="GO" id="GO:0051539">
    <property type="term" value="F:4 iron, 4 sulfur cluster binding"/>
    <property type="evidence" value="ECO:0007669"/>
    <property type="project" value="UniProtKB-KW"/>
</dbReference>
<name>A0A227KJM1_9BURK</name>
<accession>A0A227KJM1</accession>
<keyword evidence="1" id="KW-0004">4Fe-4S</keyword>
<evidence type="ECO:0000313" key="7">
    <source>
        <dbReference type="EMBL" id="OXE47215.1"/>
    </source>
</evidence>
<dbReference type="GeneID" id="78362168"/>
<protein>
    <submittedName>
        <fullName evidence="7">4Fe-4S ferredoxin</fullName>
    </submittedName>
</protein>
<evidence type="ECO:0000256" key="4">
    <source>
        <dbReference type="ARBA" id="ARBA00023004"/>
    </source>
</evidence>
<keyword evidence="5" id="KW-0411">Iron-sulfur</keyword>
<keyword evidence="4" id="KW-0408">Iron</keyword>
<keyword evidence="8" id="KW-1185">Reference proteome</keyword>
<dbReference type="EMBL" id="NHMP01000005">
    <property type="protein sequence ID" value="OXE47215.1"/>
    <property type="molecule type" value="Genomic_DNA"/>
</dbReference>
<dbReference type="CDD" id="cd10550">
    <property type="entry name" value="DMSOR_beta_like"/>
    <property type="match status" value="1"/>
</dbReference>
<proteinExistence type="predicted"/>
<evidence type="ECO:0000256" key="1">
    <source>
        <dbReference type="ARBA" id="ARBA00022485"/>
    </source>
</evidence>
<comment type="caution">
    <text evidence="7">The sequence shown here is derived from an EMBL/GenBank/DDBJ whole genome shotgun (WGS) entry which is preliminary data.</text>
</comment>
<dbReference type="RefSeq" id="WP_066594247.1">
    <property type="nucleotide sequence ID" value="NZ_CAJTBZ010000008.1"/>
</dbReference>
<dbReference type="Pfam" id="PF13247">
    <property type="entry name" value="Fer4_11"/>
    <property type="match status" value="1"/>
</dbReference>
<dbReference type="PANTHER" id="PTHR42859:SF17">
    <property type="entry name" value="ELECTRON TRANSPORT PROTEIN HYDN-RELATED"/>
    <property type="match status" value="1"/>
</dbReference>
<reference evidence="8" key="1">
    <citation type="submission" date="2017-05" db="EMBL/GenBank/DDBJ databases">
        <title>Improved OligoMM genomes.</title>
        <authorList>
            <person name="Garzetti D."/>
        </authorList>
    </citation>
    <scope>NUCLEOTIDE SEQUENCE [LARGE SCALE GENOMIC DNA]</scope>
    <source>
        <strain evidence="8">YL45</strain>
    </source>
</reference>
<keyword evidence="3" id="KW-0677">Repeat</keyword>
<evidence type="ECO:0000256" key="3">
    <source>
        <dbReference type="ARBA" id="ARBA00022737"/>
    </source>
</evidence>
<dbReference type="InterPro" id="IPR017896">
    <property type="entry name" value="4Fe4S_Fe-S-bd"/>
</dbReference>